<dbReference type="AlphaFoldDB" id="A0A956M4E0"/>
<reference evidence="1" key="1">
    <citation type="submission" date="2020-04" db="EMBL/GenBank/DDBJ databases">
        <authorList>
            <person name="Zhang T."/>
        </authorList>
    </citation>
    <scope>NUCLEOTIDE SEQUENCE</scope>
    <source>
        <strain evidence="1">HKST-UBA01</strain>
    </source>
</reference>
<proteinExistence type="predicted"/>
<accession>A0A956M4E0</accession>
<comment type="caution">
    <text evidence="1">The sequence shown here is derived from an EMBL/GenBank/DDBJ whole genome shotgun (WGS) entry which is preliminary data.</text>
</comment>
<dbReference type="EMBL" id="JAGQHR010000900">
    <property type="protein sequence ID" value="MCA9729922.1"/>
    <property type="molecule type" value="Genomic_DNA"/>
</dbReference>
<organism evidence="1 2">
    <name type="scientific">Eiseniibacteriota bacterium</name>
    <dbReference type="NCBI Taxonomy" id="2212470"/>
    <lineage>
        <taxon>Bacteria</taxon>
        <taxon>Candidatus Eiseniibacteriota</taxon>
    </lineage>
</organism>
<reference evidence="1" key="2">
    <citation type="journal article" date="2021" name="Microbiome">
        <title>Successional dynamics and alternative stable states in a saline activated sludge microbial community over 9 years.</title>
        <authorList>
            <person name="Wang Y."/>
            <person name="Ye J."/>
            <person name="Ju F."/>
            <person name="Liu L."/>
            <person name="Boyd J.A."/>
            <person name="Deng Y."/>
            <person name="Parks D.H."/>
            <person name="Jiang X."/>
            <person name="Yin X."/>
            <person name="Woodcroft B.J."/>
            <person name="Tyson G.W."/>
            <person name="Hugenholtz P."/>
            <person name="Polz M.F."/>
            <person name="Zhang T."/>
        </authorList>
    </citation>
    <scope>NUCLEOTIDE SEQUENCE</scope>
    <source>
        <strain evidence="1">HKST-UBA01</strain>
    </source>
</reference>
<evidence type="ECO:0000313" key="1">
    <source>
        <dbReference type="EMBL" id="MCA9729922.1"/>
    </source>
</evidence>
<name>A0A956M4E0_UNCEI</name>
<sequence>MNGCVAVESRVVRHVSLLAMLAIGWILGSTSVAEAANLRFRGSMEFSAHPYRERALALNQYNRGDSPFDVARFRFFVDAAPTPKLQILAQFRFDDALPSDFTTAGAYLLYEALPEGALFLEAGKIPSPFGAFAERDYAEKSALIGTPLMYFFHSTLLT</sequence>
<dbReference type="Proteomes" id="UP000697710">
    <property type="component" value="Unassembled WGS sequence"/>
</dbReference>
<protein>
    <submittedName>
        <fullName evidence="1">Uncharacterized protein</fullName>
    </submittedName>
</protein>
<gene>
    <name evidence="1" type="ORF">KC729_19720</name>
</gene>
<feature type="non-terminal residue" evidence="1">
    <location>
        <position position="158"/>
    </location>
</feature>
<evidence type="ECO:0000313" key="2">
    <source>
        <dbReference type="Proteomes" id="UP000697710"/>
    </source>
</evidence>